<dbReference type="PANTHER" id="PTHR15955:SF8">
    <property type="entry name" value="RWD DOMAIN-CONTAINING PROTEIN 2B-RELATED"/>
    <property type="match status" value="1"/>
</dbReference>
<gene>
    <name evidence="1" type="ORF">UTRI_00473</name>
</gene>
<dbReference type="InterPro" id="IPR059181">
    <property type="entry name" value="RWDD2A-B_C"/>
</dbReference>
<accession>A0A5C3DV06</accession>
<dbReference type="InterPro" id="IPR017359">
    <property type="entry name" value="Phi-like"/>
</dbReference>
<sequence>MSTSPLLTLRYASLEDVAQDLDMVIQSSASDEWSWDGASAHEQDAWSSFVQDPSSATSSMVAGLAGKIQLMPGIALSFSLLSSSQDQEAAVDVSAPILPPDSVARIKQSLLSRSREWSEEGIESLYLFDLLTTTQALLSDSPDLHSSHSTARTSEPILQPTEESAATKTIIELSRALFWSHHLKAPSKLKDFNNWCPELGVWGVVRVGYPGYLCFEGETSAVDEMVRRVKGLQWHAIQLRVQRSYVHATDLSKVEMENLGPVEQALLSCALAKNHPDNTHKVDEKVRTGCQVIENLGKLVERLRGCGLEEEEISEALGIKLSGTQ</sequence>
<name>A0A5C3DV06_9BASI</name>
<organism evidence="1 2">
    <name type="scientific">Ustilago trichophora</name>
    <dbReference type="NCBI Taxonomy" id="86804"/>
    <lineage>
        <taxon>Eukaryota</taxon>
        <taxon>Fungi</taxon>
        <taxon>Dikarya</taxon>
        <taxon>Basidiomycota</taxon>
        <taxon>Ustilaginomycotina</taxon>
        <taxon>Ustilaginomycetes</taxon>
        <taxon>Ustilaginales</taxon>
        <taxon>Ustilaginaceae</taxon>
        <taxon>Ustilago</taxon>
    </lineage>
</organism>
<dbReference type="EMBL" id="OOIN01000002">
    <property type="protein sequence ID" value="SPO20996.1"/>
    <property type="molecule type" value="Genomic_DNA"/>
</dbReference>
<dbReference type="AlphaFoldDB" id="A0A5C3DV06"/>
<dbReference type="OrthoDB" id="432412at2759"/>
<evidence type="ECO:0000313" key="1">
    <source>
        <dbReference type="EMBL" id="SPO20996.1"/>
    </source>
</evidence>
<reference evidence="1 2" key="1">
    <citation type="submission" date="2018-03" db="EMBL/GenBank/DDBJ databases">
        <authorList>
            <person name="Guldener U."/>
        </authorList>
    </citation>
    <scope>NUCLEOTIDE SEQUENCE [LARGE SCALE GENOMIC DNA]</scope>
    <source>
        <strain evidence="1 2">NBRC100155</strain>
    </source>
</reference>
<keyword evidence="2" id="KW-1185">Reference proteome</keyword>
<dbReference type="Proteomes" id="UP000324022">
    <property type="component" value="Unassembled WGS sequence"/>
</dbReference>
<dbReference type="PANTHER" id="PTHR15955">
    <property type="entry name" value="RWD DOMAIN CONTAINING PROTEIN 2"/>
    <property type="match status" value="1"/>
</dbReference>
<protein>
    <submittedName>
        <fullName evidence="1">Uncharacterized protein</fullName>
    </submittedName>
</protein>
<evidence type="ECO:0000313" key="2">
    <source>
        <dbReference type="Proteomes" id="UP000324022"/>
    </source>
</evidence>
<proteinExistence type="predicted"/>
<dbReference type="CDD" id="cd24163">
    <property type="entry name" value="RWDD2_C"/>
    <property type="match status" value="1"/>
</dbReference>